<keyword evidence="2" id="KW-1185">Reference proteome</keyword>
<evidence type="ECO:0000313" key="1">
    <source>
        <dbReference type="EMBL" id="SEP08960.1"/>
    </source>
</evidence>
<proteinExistence type="predicted"/>
<accession>A0A1H8V0D3</accession>
<sequence>MVQMMKQIQRDLQPIQPSHLPRQSIRLKFLRSATLQCLVHDHKSKLQGTKMGRYNIAPPLRIVLPVDRGLFLIQ</sequence>
<dbReference type="Proteomes" id="UP000198814">
    <property type="component" value="Unassembled WGS sequence"/>
</dbReference>
<dbReference type="EMBL" id="FODO01000043">
    <property type="protein sequence ID" value="SEP08960.1"/>
    <property type="molecule type" value="Genomic_DNA"/>
</dbReference>
<organism evidence="1 2">
    <name type="scientific">Nitrosomonas oligotropha</name>
    <dbReference type="NCBI Taxonomy" id="42354"/>
    <lineage>
        <taxon>Bacteria</taxon>
        <taxon>Pseudomonadati</taxon>
        <taxon>Pseudomonadota</taxon>
        <taxon>Betaproteobacteria</taxon>
        <taxon>Nitrosomonadales</taxon>
        <taxon>Nitrosomonadaceae</taxon>
        <taxon>Nitrosomonas</taxon>
    </lineage>
</organism>
<name>A0A1H8V0D3_9PROT</name>
<reference evidence="2" key="1">
    <citation type="submission" date="2016-10" db="EMBL/GenBank/DDBJ databases">
        <authorList>
            <person name="Varghese N."/>
            <person name="Submissions S."/>
        </authorList>
    </citation>
    <scope>NUCLEOTIDE SEQUENCE [LARGE SCALE GENOMIC DNA]</scope>
    <source>
        <strain evidence="2">Nm76</strain>
    </source>
</reference>
<protein>
    <submittedName>
        <fullName evidence="1">Uncharacterized protein</fullName>
    </submittedName>
</protein>
<gene>
    <name evidence="1" type="ORF">SAMN05216333_14317</name>
</gene>
<dbReference type="AlphaFoldDB" id="A0A1H8V0D3"/>
<evidence type="ECO:0000313" key="2">
    <source>
        <dbReference type="Proteomes" id="UP000198814"/>
    </source>
</evidence>